<evidence type="ECO:0000313" key="2">
    <source>
        <dbReference type="Proteomes" id="UP000693946"/>
    </source>
</evidence>
<comment type="caution">
    <text evidence="1">The sequence shown here is derived from an EMBL/GenBank/DDBJ whole genome shotgun (WGS) entry which is preliminary data.</text>
</comment>
<dbReference type="EMBL" id="JAGKHQ010000017">
    <property type="protein sequence ID" value="KAG7491126.1"/>
    <property type="molecule type" value="Genomic_DNA"/>
</dbReference>
<name>A0AAV6QHZ7_SOLSE</name>
<sequence length="82" mass="9225">MSEAAPEGRTVFKGPFDYSEQCRGTMTKTRVSMRGVNTVFSLKCVTRQRTWRQAVTIIHIYPSDGNKSPGAANSVFIKLHQF</sequence>
<dbReference type="Proteomes" id="UP000693946">
    <property type="component" value="Linkage Group LG5"/>
</dbReference>
<dbReference type="AlphaFoldDB" id="A0AAV6QHZ7"/>
<keyword evidence="2" id="KW-1185">Reference proteome</keyword>
<reference evidence="1 2" key="1">
    <citation type="journal article" date="2021" name="Sci. Rep.">
        <title>Chromosome anchoring in Senegalese sole (Solea senegalensis) reveals sex-associated markers and genome rearrangements in flatfish.</title>
        <authorList>
            <person name="Guerrero-Cozar I."/>
            <person name="Gomez-Garrido J."/>
            <person name="Berbel C."/>
            <person name="Martinez-Blanch J.F."/>
            <person name="Alioto T."/>
            <person name="Claros M.G."/>
            <person name="Gagnaire P.A."/>
            <person name="Manchado M."/>
        </authorList>
    </citation>
    <scope>NUCLEOTIDE SEQUENCE [LARGE SCALE GENOMIC DNA]</scope>
    <source>
        <strain evidence="1">Sse05_10M</strain>
    </source>
</reference>
<organism evidence="1 2">
    <name type="scientific">Solea senegalensis</name>
    <name type="common">Senegalese sole</name>
    <dbReference type="NCBI Taxonomy" id="28829"/>
    <lineage>
        <taxon>Eukaryota</taxon>
        <taxon>Metazoa</taxon>
        <taxon>Chordata</taxon>
        <taxon>Craniata</taxon>
        <taxon>Vertebrata</taxon>
        <taxon>Euteleostomi</taxon>
        <taxon>Actinopterygii</taxon>
        <taxon>Neopterygii</taxon>
        <taxon>Teleostei</taxon>
        <taxon>Neoteleostei</taxon>
        <taxon>Acanthomorphata</taxon>
        <taxon>Carangaria</taxon>
        <taxon>Pleuronectiformes</taxon>
        <taxon>Pleuronectoidei</taxon>
        <taxon>Soleidae</taxon>
        <taxon>Solea</taxon>
    </lineage>
</organism>
<accession>A0AAV6QHZ7</accession>
<gene>
    <name evidence="1" type="ORF">JOB18_049175</name>
</gene>
<protein>
    <submittedName>
        <fullName evidence="1">Uncharacterized protein</fullName>
    </submittedName>
</protein>
<proteinExistence type="predicted"/>
<evidence type="ECO:0000313" key="1">
    <source>
        <dbReference type="EMBL" id="KAG7491126.1"/>
    </source>
</evidence>